<keyword evidence="2" id="KW-1185">Reference proteome</keyword>
<dbReference type="EMBL" id="VDMD01000001">
    <property type="protein sequence ID" value="TRM69473.1"/>
    <property type="molecule type" value="Genomic_DNA"/>
</dbReference>
<protein>
    <submittedName>
        <fullName evidence="1">Uncharacterized protein</fullName>
    </submittedName>
</protein>
<comment type="caution">
    <text evidence="1">The sequence shown here is derived from an EMBL/GenBank/DDBJ whole genome shotgun (WGS) entry which is preliminary data.</text>
</comment>
<dbReference type="AlphaFoldDB" id="A0A550CXH9"/>
<name>A0A550CXH9_9AGAR</name>
<dbReference type="Proteomes" id="UP000320762">
    <property type="component" value="Unassembled WGS sequence"/>
</dbReference>
<evidence type="ECO:0000313" key="2">
    <source>
        <dbReference type="Proteomes" id="UP000320762"/>
    </source>
</evidence>
<organism evidence="1 2">
    <name type="scientific">Schizophyllum amplum</name>
    <dbReference type="NCBI Taxonomy" id="97359"/>
    <lineage>
        <taxon>Eukaryota</taxon>
        <taxon>Fungi</taxon>
        <taxon>Dikarya</taxon>
        <taxon>Basidiomycota</taxon>
        <taxon>Agaricomycotina</taxon>
        <taxon>Agaricomycetes</taxon>
        <taxon>Agaricomycetidae</taxon>
        <taxon>Agaricales</taxon>
        <taxon>Schizophyllaceae</taxon>
        <taxon>Schizophyllum</taxon>
    </lineage>
</organism>
<evidence type="ECO:0000313" key="1">
    <source>
        <dbReference type="EMBL" id="TRM69473.1"/>
    </source>
</evidence>
<sequence>MSEDRLFGHAEVIHRLARCAGAVLMKQDDIHEIVSHLRLSASFGGLPISLLIASDNSLARARKNVFHTDAGYRNGHLIVENAACSVRMNWHHRAAAVPPDYVPLRTVDLALTAIPRCGGACPSPYTV</sequence>
<reference evidence="1 2" key="1">
    <citation type="journal article" date="2019" name="New Phytol.">
        <title>Comparative genomics reveals unique wood-decay strategies and fruiting body development in the Schizophyllaceae.</title>
        <authorList>
            <person name="Almasi E."/>
            <person name="Sahu N."/>
            <person name="Krizsan K."/>
            <person name="Balint B."/>
            <person name="Kovacs G.M."/>
            <person name="Kiss B."/>
            <person name="Cseklye J."/>
            <person name="Drula E."/>
            <person name="Henrissat B."/>
            <person name="Nagy I."/>
            <person name="Chovatia M."/>
            <person name="Adam C."/>
            <person name="LaButti K."/>
            <person name="Lipzen A."/>
            <person name="Riley R."/>
            <person name="Grigoriev I.V."/>
            <person name="Nagy L.G."/>
        </authorList>
    </citation>
    <scope>NUCLEOTIDE SEQUENCE [LARGE SCALE GENOMIC DNA]</scope>
    <source>
        <strain evidence="1 2">NL-1724</strain>
    </source>
</reference>
<gene>
    <name evidence="1" type="ORF">BD626DRAFT_12721</name>
</gene>
<proteinExistence type="predicted"/>
<accession>A0A550CXH9</accession>